<feature type="region of interest" description="Disordered" evidence="2">
    <location>
        <begin position="259"/>
        <end position="280"/>
    </location>
</feature>
<dbReference type="Proteomes" id="UP001392437">
    <property type="component" value="Unassembled WGS sequence"/>
</dbReference>
<reference evidence="4 5" key="1">
    <citation type="submission" date="2023-01" db="EMBL/GenBank/DDBJ databases">
        <title>Analysis of 21 Apiospora genomes using comparative genomics revels a genus with tremendous synthesis potential of carbohydrate active enzymes and secondary metabolites.</title>
        <authorList>
            <person name="Sorensen T."/>
        </authorList>
    </citation>
    <scope>NUCLEOTIDE SEQUENCE [LARGE SCALE GENOMIC DNA]</scope>
    <source>
        <strain evidence="4 5">CBS 117206</strain>
    </source>
</reference>
<evidence type="ECO:0000256" key="2">
    <source>
        <dbReference type="SAM" id="MobiDB-lite"/>
    </source>
</evidence>
<dbReference type="EMBL" id="JAQQWP010000001">
    <property type="protein sequence ID" value="KAK8133321.1"/>
    <property type="molecule type" value="Genomic_DNA"/>
</dbReference>
<sequence length="280" mass="30708">MKFLCLPGAYGSAKNFGVQLGPFAKHVEDRGLANFTYTQGVHEVDPPAGWEHYFGARPVYRFIDCTSGDGGDAFEILRRVRHIPRGLTPEATLRLFKKEDDEVFDTSSAQEALDSIFKTIDEDPEVDALIGYSEGAMLAASICCEEERRLEKEGIPRRIKFAIFFAGSPPLAIEDGECTAKLADECGPVIDIPTLHVFGTNDPLVYCAVALYNSCNPDTAELYDHGLGHLVPRDADNVEQLGDILQKIIKKIQKAETAGTGTPCSEYTEFSDSTDCSKSD</sequence>
<keyword evidence="1" id="KW-0378">Hydrolase</keyword>
<name>A0AAW0REX4_9PEZI</name>
<organism evidence="4 5">
    <name type="scientific">Apiospora kogelbergensis</name>
    <dbReference type="NCBI Taxonomy" id="1337665"/>
    <lineage>
        <taxon>Eukaryota</taxon>
        <taxon>Fungi</taxon>
        <taxon>Dikarya</taxon>
        <taxon>Ascomycota</taxon>
        <taxon>Pezizomycotina</taxon>
        <taxon>Sordariomycetes</taxon>
        <taxon>Xylariomycetidae</taxon>
        <taxon>Amphisphaeriales</taxon>
        <taxon>Apiosporaceae</taxon>
        <taxon>Apiospora</taxon>
    </lineage>
</organism>
<evidence type="ECO:0000259" key="3">
    <source>
        <dbReference type="Pfam" id="PF03959"/>
    </source>
</evidence>
<protein>
    <recommendedName>
        <fullName evidence="3">Serine hydrolase domain-containing protein</fullName>
    </recommendedName>
</protein>
<feature type="domain" description="Serine hydrolase" evidence="3">
    <location>
        <begin position="2"/>
        <end position="240"/>
    </location>
</feature>
<dbReference type="Gene3D" id="3.40.50.1820">
    <property type="entry name" value="alpha/beta hydrolase"/>
    <property type="match status" value="1"/>
</dbReference>
<proteinExistence type="predicted"/>
<dbReference type="InterPro" id="IPR050593">
    <property type="entry name" value="LovG"/>
</dbReference>
<evidence type="ECO:0000313" key="4">
    <source>
        <dbReference type="EMBL" id="KAK8133321.1"/>
    </source>
</evidence>
<keyword evidence="5" id="KW-1185">Reference proteome</keyword>
<dbReference type="InterPro" id="IPR029058">
    <property type="entry name" value="AB_hydrolase_fold"/>
</dbReference>
<comment type="caution">
    <text evidence="4">The sequence shown here is derived from an EMBL/GenBank/DDBJ whole genome shotgun (WGS) entry which is preliminary data.</text>
</comment>
<accession>A0AAW0REX4</accession>
<dbReference type="Pfam" id="PF03959">
    <property type="entry name" value="FSH1"/>
    <property type="match status" value="1"/>
</dbReference>
<dbReference type="GO" id="GO:0005737">
    <property type="term" value="C:cytoplasm"/>
    <property type="evidence" value="ECO:0007669"/>
    <property type="project" value="TreeGrafter"/>
</dbReference>
<feature type="compositionally biased region" description="Polar residues" evidence="2">
    <location>
        <begin position="259"/>
        <end position="274"/>
    </location>
</feature>
<evidence type="ECO:0000313" key="5">
    <source>
        <dbReference type="Proteomes" id="UP001392437"/>
    </source>
</evidence>
<dbReference type="InterPro" id="IPR005645">
    <property type="entry name" value="FSH-like_dom"/>
</dbReference>
<dbReference type="PANTHER" id="PTHR48070:SF4">
    <property type="entry name" value="ESTERASE ALNB"/>
    <property type="match status" value="1"/>
</dbReference>
<dbReference type="PANTHER" id="PTHR48070">
    <property type="entry name" value="ESTERASE OVCA2"/>
    <property type="match status" value="1"/>
</dbReference>
<gene>
    <name evidence="4" type="ORF">PG999_001494</name>
</gene>
<dbReference type="GO" id="GO:0005634">
    <property type="term" value="C:nucleus"/>
    <property type="evidence" value="ECO:0007669"/>
    <property type="project" value="TreeGrafter"/>
</dbReference>
<evidence type="ECO:0000256" key="1">
    <source>
        <dbReference type="ARBA" id="ARBA00022801"/>
    </source>
</evidence>
<dbReference type="GO" id="GO:0019748">
    <property type="term" value="P:secondary metabolic process"/>
    <property type="evidence" value="ECO:0007669"/>
    <property type="project" value="TreeGrafter"/>
</dbReference>
<dbReference type="AlphaFoldDB" id="A0AAW0REX4"/>
<dbReference type="GO" id="GO:0016787">
    <property type="term" value="F:hydrolase activity"/>
    <property type="evidence" value="ECO:0007669"/>
    <property type="project" value="UniProtKB-KW"/>
</dbReference>
<dbReference type="SUPFAM" id="SSF53474">
    <property type="entry name" value="alpha/beta-Hydrolases"/>
    <property type="match status" value="1"/>
</dbReference>